<dbReference type="Proteomes" id="UP001211005">
    <property type="component" value="Chromosome"/>
</dbReference>
<dbReference type="RefSeq" id="WP_269559622.1">
    <property type="nucleotide sequence ID" value="NZ_CP114767.1"/>
</dbReference>
<accession>A0ABY7LM75</accession>
<name>A0ABY7LM75_9BACT</name>
<evidence type="ECO:0000313" key="2">
    <source>
        <dbReference type="EMBL" id="WBA41555.1"/>
    </source>
</evidence>
<gene>
    <name evidence="2" type="ORF">O3303_17280</name>
</gene>
<keyword evidence="1" id="KW-1133">Transmembrane helix</keyword>
<evidence type="ECO:0000256" key="1">
    <source>
        <dbReference type="SAM" id="Phobius"/>
    </source>
</evidence>
<protein>
    <submittedName>
        <fullName evidence="2">Uncharacterized protein</fullName>
    </submittedName>
</protein>
<organism evidence="2 3">
    <name type="scientific">Hymenobacter canadensis</name>
    <dbReference type="NCBI Taxonomy" id="2999067"/>
    <lineage>
        <taxon>Bacteria</taxon>
        <taxon>Pseudomonadati</taxon>
        <taxon>Bacteroidota</taxon>
        <taxon>Cytophagia</taxon>
        <taxon>Cytophagales</taxon>
        <taxon>Hymenobacteraceae</taxon>
        <taxon>Hymenobacter</taxon>
    </lineage>
</organism>
<proteinExistence type="predicted"/>
<reference evidence="2 3" key="1">
    <citation type="submission" date="2022-12" db="EMBL/GenBank/DDBJ databases">
        <title>Hymenobacter canadensis sp. nov. isolated from lake water of the Cambridge Bay, Canada.</title>
        <authorList>
            <person name="Kim W.H."/>
            <person name="Lee Y.M."/>
        </authorList>
    </citation>
    <scope>NUCLEOTIDE SEQUENCE [LARGE SCALE GENOMIC DNA]</scope>
    <source>
        <strain evidence="2 3">PAMC 29467</strain>
    </source>
</reference>
<keyword evidence="1" id="KW-0812">Transmembrane</keyword>
<evidence type="ECO:0000313" key="3">
    <source>
        <dbReference type="Proteomes" id="UP001211005"/>
    </source>
</evidence>
<sequence>MIFKKSKISRFTLNRLIFDFFCGNNPALLTFRRTSAGKKNVIEASGISTGLVSMTNRPTTEERLNQTGPKTLLRYFLLLMTIIYIGLGICLWVAPIALNITPTVRRILGGVFVLYGIIRFVRIYREHFQPSVKHDRTVR</sequence>
<feature type="transmembrane region" description="Helical" evidence="1">
    <location>
        <begin position="72"/>
        <end position="94"/>
    </location>
</feature>
<keyword evidence="1" id="KW-0472">Membrane</keyword>
<keyword evidence="3" id="KW-1185">Reference proteome</keyword>
<dbReference type="EMBL" id="CP114767">
    <property type="protein sequence ID" value="WBA41555.1"/>
    <property type="molecule type" value="Genomic_DNA"/>
</dbReference>
<feature type="transmembrane region" description="Helical" evidence="1">
    <location>
        <begin position="106"/>
        <end position="124"/>
    </location>
</feature>